<dbReference type="InterPro" id="IPR034660">
    <property type="entry name" value="DinB/YfiT-like"/>
</dbReference>
<evidence type="ECO:0000259" key="2">
    <source>
        <dbReference type="Pfam" id="PF11716"/>
    </source>
</evidence>
<organism evidence="3 4">
    <name type="scientific">Goodfellowiella coeruleoviolacea</name>
    <dbReference type="NCBI Taxonomy" id="334858"/>
    <lineage>
        <taxon>Bacteria</taxon>
        <taxon>Bacillati</taxon>
        <taxon>Actinomycetota</taxon>
        <taxon>Actinomycetes</taxon>
        <taxon>Pseudonocardiales</taxon>
        <taxon>Pseudonocardiaceae</taxon>
        <taxon>Goodfellowiella</taxon>
    </lineage>
</organism>
<dbReference type="InterPro" id="IPR017517">
    <property type="entry name" value="Maleyloyr_isom"/>
</dbReference>
<dbReference type="InterPro" id="IPR017520">
    <property type="entry name" value="CHP03086"/>
</dbReference>
<accession>A0AAE3KK04</accession>
<dbReference type="SUPFAM" id="SSF109854">
    <property type="entry name" value="DinB/YfiT-like putative metalloenzymes"/>
    <property type="match status" value="1"/>
</dbReference>
<feature type="region of interest" description="Disordered" evidence="1">
    <location>
        <begin position="59"/>
        <end position="94"/>
    </location>
</feature>
<name>A0AAE3KK04_9PSEU</name>
<evidence type="ECO:0000313" key="4">
    <source>
        <dbReference type="Proteomes" id="UP001206128"/>
    </source>
</evidence>
<dbReference type="Gene3D" id="1.20.120.450">
    <property type="entry name" value="dinb family like domain"/>
    <property type="match status" value="1"/>
</dbReference>
<dbReference type="RefSeq" id="WP_253769227.1">
    <property type="nucleotide sequence ID" value="NZ_JAMTCK010000004.1"/>
</dbReference>
<evidence type="ECO:0000256" key="1">
    <source>
        <dbReference type="SAM" id="MobiDB-lite"/>
    </source>
</evidence>
<dbReference type="NCBIfam" id="TIGR03083">
    <property type="entry name" value="maleylpyruvate isomerase family mycothiol-dependent enzyme"/>
    <property type="match status" value="1"/>
</dbReference>
<dbReference type="Proteomes" id="UP001206128">
    <property type="component" value="Unassembled WGS sequence"/>
</dbReference>
<dbReference type="GO" id="GO:0046872">
    <property type="term" value="F:metal ion binding"/>
    <property type="evidence" value="ECO:0007669"/>
    <property type="project" value="InterPro"/>
</dbReference>
<dbReference type="EMBL" id="JAMTCK010000004">
    <property type="protein sequence ID" value="MCP2164918.1"/>
    <property type="molecule type" value="Genomic_DNA"/>
</dbReference>
<protein>
    <submittedName>
        <fullName evidence="3">TIGR03086 family protein</fullName>
    </submittedName>
</protein>
<gene>
    <name evidence="3" type="ORF">LX83_001767</name>
</gene>
<dbReference type="Pfam" id="PF11716">
    <property type="entry name" value="MDMPI_N"/>
    <property type="match status" value="1"/>
</dbReference>
<dbReference type="InterPro" id="IPR024344">
    <property type="entry name" value="MDMPI_metal-binding"/>
</dbReference>
<reference evidence="3" key="1">
    <citation type="submission" date="2022-06" db="EMBL/GenBank/DDBJ databases">
        <title>Genomic Encyclopedia of Archaeal and Bacterial Type Strains, Phase II (KMG-II): from individual species to whole genera.</title>
        <authorList>
            <person name="Goeker M."/>
        </authorList>
    </citation>
    <scope>NUCLEOTIDE SEQUENCE</scope>
    <source>
        <strain evidence="3">DSM 43935</strain>
    </source>
</reference>
<keyword evidence="4" id="KW-1185">Reference proteome</keyword>
<dbReference type="AlphaFoldDB" id="A0AAE3KK04"/>
<evidence type="ECO:0000313" key="3">
    <source>
        <dbReference type="EMBL" id="MCP2164918.1"/>
    </source>
</evidence>
<dbReference type="NCBIfam" id="TIGR03086">
    <property type="entry name" value="TIGR03086 family metal-binding protein"/>
    <property type="match status" value="1"/>
</dbReference>
<comment type="caution">
    <text evidence="3">The sequence shown here is derived from an EMBL/GenBank/DDBJ whole genome shotgun (WGS) entry which is preliminary data.</text>
</comment>
<feature type="domain" description="Mycothiol-dependent maleylpyruvate isomerase metal-binding" evidence="2">
    <location>
        <begin position="5"/>
        <end position="146"/>
    </location>
</feature>
<proteinExistence type="predicted"/>
<sequence>MIDLEPACQRMTDLLAGITADQLTAPTPCTEYRVGDLVDHIDQVATMFTAIAQRDSGGLPDDGDLVAGGDLAHSGDLPENDGTSDTAHRGPDWRNGVDRHVRALGTAWGEPAAWAGSTDVSGLELANELWGRIALTELVVHGWDLATATGQPFDLPEPTLRACLDHVVEFVPNAPLPELWGPPVAVAADAPLLDRIVAVTGRTP</sequence>